<proteinExistence type="inferred from homology"/>
<evidence type="ECO:0000256" key="2">
    <source>
        <dbReference type="ARBA" id="ARBA00022750"/>
    </source>
</evidence>
<gene>
    <name evidence="7" type="ORF">ACHE_50447A</name>
</gene>
<name>A0A7R7VR46_ASPCH</name>
<dbReference type="PRINTS" id="PR00792">
    <property type="entry name" value="PEPSIN"/>
</dbReference>
<dbReference type="GO" id="GO:0000324">
    <property type="term" value="C:fungal-type vacuole"/>
    <property type="evidence" value="ECO:0007669"/>
    <property type="project" value="TreeGrafter"/>
</dbReference>
<dbReference type="InterPro" id="IPR001969">
    <property type="entry name" value="Aspartic_peptidase_AS"/>
</dbReference>
<comment type="similarity">
    <text evidence="1 5">Belongs to the peptidase A1 family.</text>
</comment>
<dbReference type="GO" id="GO:0004190">
    <property type="term" value="F:aspartic-type endopeptidase activity"/>
    <property type="evidence" value="ECO:0007669"/>
    <property type="project" value="UniProtKB-KW"/>
</dbReference>
<dbReference type="Pfam" id="PF00026">
    <property type="entry name" value="Asp"/>
    <property type="match status" value="1"/>
</dbReference>
<dbReference type="SUPFAM" id="SSF50630">
    <property type="entry name" value="Acid proteases"/>
    <property type="match status" value="1"/>
</dbReference>
<dbReference type="InterPro" id="IPR001461">
    <property type="entry name" value="Aspartic_peptidase_A1"/>
</dbReference>
<dbReference type="Gene3D" id="2.40.70.10">
    <property type="entry name" value="Acid Proteases"/>
    <property type="match status" value="2"/>
</dbReference>
<dbReference type="GO" id="GO:0006508">
    <property type="term" value="P:proteolysis"/>
    <property type="evidence" value="ECO:0007669"/>
    <property type="project" value="UniProtKB-KW"/>
</dbReference>
<sequence>MYINHESPHSSSININIHRLGTKEKKQSGKTKCVFSTSSLASTTLATTLPLTRRAPTSSTASRLKATKYGTIFDVPATIGKQTFQLLVDTGSSDTYVMQTGFICIDEDTNSTIPEAECLYSNHTYNPDYSDTYRRVEDQYFGIKYGAGIASGDLAYETVSLGGLTVKNQKVGIAQRTNPMGDGVNSGLLGLAYPSITSAHPGNASSSDNSTCFFNRKVYNPLLYHMHQQGVLKEPYFSLALASTPQNDSTAFGGYLSLGELPPVKHSDQWATVPVEIYRTIPVEFTSGNRTRFWWTTTVQSVRYGPKSANKGNSTAFQTFVDSGNNISYLPAAVVDSVNALFDPPATFDDSSKLYVVNCNAKAPLFGLQLGNQTFYHNPADLIQKVDDDLCVSSLAASEDARVGDITVSILGVSFLKSVIAVFDFGKDEMRFAKRLN</sequence>
<accession>A0A7R7VR46</accession>
<evidence type="ECO:0000256" key="5">
    <source>
        <dbReference type="RuleBase" id="RU000454"/>
    </source>
</evidence>
<dbReference type="Proteomes" id="UP000637239">
    <property type="component" value="Chromosome 5"/>
</dbReference>
<dbReference type="EMBL" id="AP024420">
    <property type="protein sequence ID" value="BCR89249.1"/>
    <property type="molecule type" value="Genomic_DNA"/>
</dbReference>
<dbReference type="InterPro" id="IPR034164">
    <property type="entry name" value="Pepsin-like_dom"/>
</dbReference>
<evidence type="ECO:0000256" key="4">
    <source>
        <dbReference type="PIRSR" id="PIRSR601461-1"/>
    </source>
</evidence>
<keyword evidence="8" id="KW-1185">Reference proteome</keyword>
<dbReference type="InterPro" id="IPR021109">
    <property type="entry name" value="Peptidase_aspartic_dom_sf"/>
</dbReference>
<evidence type="ECO:0000259" key="6">
    <source>
        <dbReference type="PROSITE" id="PS51767"/>
    </source>
</evidence>
<dbReference type="AlphaFoldDB" id="A0A7R7VR46"/>
<keyword evidence="2 5" id="KW-0064">Aspartyl protease</keyword>
<dbReference type="PROSITE" id="PS51767">
    <property type="entry name" value="PEPTIDASE_A1"/>
    <property type="match status" value="1"/>
</dbReference>
<feature type="active site" evidence="4">
    <location>
        <position position="322"/>
    </location>
</feature>
<feature type="domain" description="Peptidase A1" evidence="6">
    <location>
        <begin position="73"/>
        <end position="433"/>
    </location>
</feature>
<dbReference type="CDD" id="cd05471">
    <property type="entry name" value="pepsin_like"/>
    <property type="match status" value="1"/>
</dbReference>
<evidence type="ECO:0000256" key="3">
    <source>
        <dbReference type="ARBA" id="ARBA00022801"/>
    </source>
</evidence>
<evidence type="ECO:0000313" key="8">
    <source>
        <dbReference type="Proteomes" id="UP000637239"/>
    </source>
</evidence>
<dbReference type="PROSITE" id="PS00141">
    <property type="entry name" value="ASP_PROTEASE"/>
    <property type="match status" value="1"/>
</dbReference>
<dbReference type="KEGG" id="ache:ACHE_50447A"/>
<feature type="active site" evidence="4">
    <location>
        <position position="89"/>
    </location>
</feature>
<reference evidence="7" key="1">
    <citation type="submission" date="2021-01" db="EMBL/GenBank/DDBJ databases">
        <authorList>
            <consortium name="Aspergillus chevalieri M1 genome sequencing consortium"/>
            <person name="Kazuki M."/>
            <person name="Futagami T."/>
        </authorList>
    </citation>
    <scope>NUCLEOTIDE SEQUENCE</scope>
    <source>
        <strain evidence="7">M1</strain>
    </source>
</reference>
<evidence type="ECO:0000256" key="1">
    <source>
        <dbReference type="ARBA" id="ARBA00007447"/>
    </source>
</evidence>
<keyword evidence="3 5" id="KW-0378">Hydrolase</keyword>
<dbReference type="RefSeq" id="XP_043137771.1">
    <property type="nucleotide sequence ID" value="XM_043280165.1"/>
</dbReference>
<keyword evidence="5" id="KW-0645">Protease</keyword>
<dbReference type="InterPro" id="IPR033121">
    <property type="entry name" value="PEPTIDASE_A1"/>
</dbReference>
<reference evidence="7" key="2">
    <citation type="submission" date="2021-02" db="EMBL/GenBank/DDBJ databases">
        <title>Aspergillus chevalieri M1 genome sequence.</title>
        <authorList>
            <person name="Kadooka C."/>
            <person name="Mori K."/>
            <person name="Futagami T."/>
        </authorList>
    </citation>
    <scope>NUCLEOTIDE SEQUENCE</scope>
    <source>
        <strain evidence="7">M1</strain>
    </source>
</reference>
<dbReference type="PANTHER" id="PTHR47966">
    <property type="entry name" value="BETA-SITE APP-CLEAVING ENZYME, ISOFORM A-RELATED"/>
    <property type="match status" value="1"/>
</dbReference>
<evidence type="ECO:0000313" key="7">
    <source>
        <dbReference type="EMBL" id="BCR89249.1"/>
    </source>
</evidence>
<protein>
    <recommendedName>
        <fullName evidence="6">Peptidase A1 domain-containing protein</fullName>
    </recommendedName>
</protein>
<organism evidence="7 8">
    <name type="scientific">Aspergillus chevalieri</name>
    <name type="common">Eurotium chevalieri</name>
    <dbReference type="NCBI Taxonomy" id="182096"/>
    <lineage>
        <taxon>Eukaryota</taxon>
        <taxon>Fungi</taxon>
        <taxon>Dikarya</taxon>
        <taxon>Ascomycota</taxon>
        <taxon>Pezizomycotina</taxon>
        <taxon>Eurotiomycetes</taxon>
        <taxon>Eurotiomycetidae</taxon>
        <taxon>Eurotiales</taxon>
        <taxon>Aspergillaceae</taxon>
        <taxon>Aspergillus</taxon>
        <taxon>Aspergillus subgen. Aspergillus</taxon>
    </lineage>
</organism>
<dbReference type="GeneID" id="66983607"/>
<dbReference type="PANTHER" id="PTHR47966:SF47">
    <property type="entry name" value="ENDOPEPTIDASE, PUTATIVE (AFU_ORTHOLOGUE AFUA_3G01220)-RELATED"/>
    <property type="match status" value="1"/>
</dbReference>